<organism evidence="3 4">
    <name type="scientific">Corynebacterium nasicanis</name>
    <dbReference type="NCBI Taxonomy" id="1448267"/>
    <lineage>
        <taxon>Bacteria</taxon>
        <taxon>Bacillati</taxon>
        <taxon>Actinomycetota</taxon>
        <taxon>Actinomycetes</taxon>
        <taxon>Mycobacteriales</taxon>
        <taxon>Corynebacteriaceae</taxon>
        <taxon>Corynebacterium</taxon>
    </lineage>
</organism>
<sequence length="439" mass="47682">MSTAQSSPTNSRSLWKFFLYSSIGIVAFFVPFSLGGQSTILLDHLVGWIEDTLGSGTKFLIYAMIVAGTVFPFVSGRWRKSTARTIFAVLGVVGLAVATMLVFNFGPSIVFDPALGPFLFDKLVIPVGLLIPVGSIFLAFLISFGLMEFVGVFVQPFMRPVFKTPGRSAIDAVASFVGSYSLGLLITNRVYHAGGYTAKEAAIVAAGFSTVSATFMVVIARTLELMHVWSLYFFATLVVTFAASIILVRIPPLSTVGDDYYPGCVPQPEEKVTSNRMSAAWREAEKTLDACPPIQNIVWQNFRDGMVMTMQILPGIMSVGFIGLLVAKFTPVFKVLGLVFYPLVSLLQIPDPRLASEALAIGLAELFLPATLVAGHESEVLRMIIAIVSVSQVFFFSSMIPAVLATDIPLKVWHMVVMWFQRVVLSTVLATPLAFLISG</sequence>
<evidence type="ECO:0000313" key="3">
    <source>
        <dbReference type="EMBL" id="MFC6146410.1"/>
    </source>
</evidence>
<dbReference type="Proteomes" id="UP001596244">
    <property type="component" value="Unassembled WGS sequence"/>
</dbReference>
<evidence type="ECO:0000256" key="1">
    <source>
        <dbReference type="SAM" id="Phobius"/>
    </source>
</evidence>
<feature type="transmembrane region" description="Helical" evidence="1">
    <location>
        <begin position="416"/>
        <end position="437"/>
    </location>
</feature>
<feature type="transmembrane region" description="Helical" evidence="1">
    <location>
        <begin position="332"/>
        <end position="349"/>
    </location>
</feature>
<feature type="transmembrane region" description="Helical" evidence="1">
    <location>
        <begin position="17"/>
        <end position="36"/>
    </location>
</feature>
<dbReference type="InterPro" id="IPR011642">
    <property type="entry name" value="Gate_dom"/>
</dbReference>
<keyword evidence="1" id="KW-0812">Transmembrane</keyword>
<evidence type="ECO:0000313" key="4">
    <source>
        <dbReference type="Proteomes" id="UP001596244"/>
    </source>
</evidence>
<proteinExistence type="predicted"/>
<keyword evidence="4" id="KW-1185">Reference proteome</keyword>
<feature type="domain" description="Nucleoside transporter/FeoB GTPase Gate" evidence="2">
    <location>
        <begin position="125"/>
        <end position="223"/>
    </location>
</feature>
<feature type="transmembrane region" description="Helical" evidence="1">
    <location>
        <begin position="56"/>
        <end position="74"/>
    </location>
</feature>
<keyword evidence="1" id="KW-1133">Transmembrane helix</keyword>
<dbReference type="Pfam" id="PF07670">
    <property type="entry name" value="Gate"/>
    <property type="match status" value="1"/>
</dbReference>
<feature type="transmembrane region" description="Helical" evidence="1">
    <location>
        <begin position="380"/>
        <end position="404"/>
    </location>
</feature>
<accession>A0ABW1QCU2</accession>
<feature type="transmembrane region" description="Helical" evidence="1">
    <location>
        <begin position="306"/>
        <end position="325"/>
    </location>
</feature>
<feature type="transmembrane region" description="Helical" evidence="1">
    <location>
        <begin position="201"/>
        <end position="219"/>
    </location>
</feature>
<reference evidence="4" key="1">
    <citation type="journal article" date="2019" name="Int. J. Syst. Evol. Microbiol.">
        <title>The Global Catalogue of Microorganisms (GCM) 10K type strain sequencing project: providing services to taxonomists for standard genome sequencing and annotation.</title>
        <authorList>
            <consortium name="The Broad Institute Genomics Platform"/>
            <consortium name="The Broad Institute Genome Sequencing Center for Infectious Disease"/>
            <person name="Wu L."/>
            <person name="Ma J."/>
        </authorList>
    </citation>
    <scope>NUCLEOTIDE SEQUENCE [LARGE SCALE GENOMIC DNA]</scope>
    <source>
        <strain evidence="4">CCUG 51943</strain>
    </source>
</reference>
<comment type="caution">
    <text evidence="3">The sequence shown here is derived from an EMBL/GenBank/DDBJ whole genome shotgun (WGS) entry which is preliminary data.</text>
</comment>
<feature type="transmembrane region" description="Helical" evidence="1">
    <location>
        <begin position="168"/>
        <end position="186"/>
    </location>
</feature>
<keyword evidence="1" id="KW-0472">Membrane</keyword>
<dbReference type="EMBL" id="JBHSQE010000003">
    <property type="protein sequence ID" value="MFC6146410.1"/>
    <property type="molecule type" value="Genomic_DNA"/>
</dbReference>
<dbReference type="RefSeq" id="WP_377000915.1">
    <property type="nucleotide sequence ID" value="NZ_JBHSQE010000003.1"/>
</dbReference>
<feature type="transmembrane region" description="Helical" evidence="1">
    <location>
        <begin position="123"/>
        <end position="147"/>
    </location>
</feature>
<gene>
    <name evidence="3" type="ORF">ACFPUZ_06270</name>
</gene>
<evidence type="ECO:0000259" key="2">
    <source>
        <dbReference type="Pfam" id="PF07670"/>
    </source>
</evidence>
<name>A0ABW1QCU2_9CORY</name>
<feature type="transmembrane region" description="Helical" evidence="1">
    <location>
        <begin position="231"/>
        <end position="250"/>
    </location>
</feature>
<protein>
    <submittedName>
        <fullName evidence="3">YjiH family protein</fullName>
    </submittedName>
</protein>
<feature type="transmembrane region" description="Helical" evidence="1">
    <location>
        <begin position="355"/>
        <end position="373"/>
    </location>
</feature>
<feature type="transmembrane region" description="Helical" evidence="1">
    <location>
        <begin position="86"/>
        <end position="103"/>
    </location>
</feature>